<feature type="non-terminal residue" evidence="2">
    <location>
        <position position="1"/>
    </location>
</feature>
<organism evidence="2 3">
    <name type="scientific">Prorocentrum cordatum</name>
    <dbReference type="NCBI Taxonomy" id="2364126"/>
    <lineage>
        <taxon>Eukaryota</taxon>
        <taxon>Sar</taxon>
        <taxon>Alveolata</taxon>
        <taxon>Dinophyceae</taxon>
        <taxon>Prorocentrales</taxon>
        <taxon>Prorocentraceae</taxon>
        <taxon>Prorocentrum</taxon>
    </lineage>
</organism>
<sequence>ARRRCAAMGASAQELARCAGVGAIPVPAAILTYGESVHGRSVADSGVENDVADAAIVKLDLRKITRDPMLDGAAFDQGGARPIAILSVHAQASVMDATKKAMHGVFDATELLAAQSGLNDTLAMVSCNAGRHRLNYALIGENGRVFNAQTLRMHGVKSRGHSRVAPTAETWAACPWAFIPEPMGRGYAHDVVAQRGESQVNYDAPWDTAAAINRDHETIDGRWVLLAGAERDSSADMRAKPRPSGRRPATPPRDGQPPQKAQLTRDARSQPPKVPTSPSTAPPSHCMGIKGSAAAAMADPPAGVGVVPAASSDRAAAALSGLVAALQTAPAAPPTPGHVLVPPAASPFAVAVPRPPQPIAAPTAKSG</sequence>
<feature type="compositionally biased region" description="Basic and acidic residues" evidence="1">
    <location>
        <begin position="230"/>
        <end position="239"/>
    </location>
</feature>
<dbReference type="Proteomes" id="UP001189429">
    <property type="component" value="Unassembled WGS sequence"/>
</dbReference>
<gene>
    <name evidence="2" type="ORF">PCOR1329_LOCUS15586</name>
</gene>
<evidence type="ECO:0000256" key="1">
    <source>
        <dbReference type="SAM" id="MobiDB-lite"/>
    </source>
</evidence>
<comment type="caution">
    <text evidence="2">The sequence shown here is derived from an EMBL/GenBank/DDBJ whole genome shotgun (WGS) entry which is preliminary data.</text>
</comment>
<protein>
    <submittedName>
        <fullName evidence="2">Uncharacterized protein</fullName>
    </submittedName>
</protein>
<name>A0ABN9QWI9_9DINO</name>
<accession>A0ABN9QWI9</accession>
<proteinExistence type="predicted"/>
<reference evidence="2" key="1">
    <citation type="submission" date="2023-10" db="EMBL/GenBank/DDBJ databases">
        <authorList>
            <person name="Chen Y."/>
            <person name="Shah S."/>
            <person name="Dougan E. K."/>
            <person name="Thang M."/>
            <person name="Chan C."/>
        </authorList>
    </citation>
    <scope>NUCLEOTIDE SEQUENCE [LARGE SCALE GENOMIC DNA]</scope>
</reference>
<evidence type="ECO:0000313" key="2">
    <source>
        <dbReference type="EMBL" id="CAK0810709.1"/>
    </source>
</evidence>
<feature type="region of interest" description="Disordered" evidence="1">
    <location>
        <begin position="230"/>
        <end position="288"/>
    </location>
</feature>
<keyword evidence="3" id="KW-1185">Reference proteome</keyword>
<evidence type="ECO:0000313" key="3">
    <source>
        <dbReference type="Proteomes" id="UP001189429"/>
    </source>
</evidence>
<dbReference type="EMBL" id="CAUYUJ010004725">
    <property type="protein sequence ID" value="CAK0810709.1"/>
    <property type="molecule type" value="Genomic_DNA"/>
</dbReference>